<evidence type="ECO:0000256" key="6">
    <source>
        <dbReference type="ARBA" id="ARBA00022475"/>
    </source>
</evidence>
<feature type="transmembrane region" description="Helical" evidence="12">
    <location>
        <begin position="95"/>
        <end position="123"/>
    </location>
</feature>
<evidence type="ECO:0000256" key="3">
    <source>
        <dbReference type="ARBA" id="ARBA00010544"/>
    </source>
</evidence>
<keyword evidence="7" id="KW-0997">Cell inner membrane</keyword>
<comment type="function">
    <text evidence="1">Required for the export of heme to the periplasm for the biogenesis of c-type cytochromes.</text>
</comment>
<keyword evidence="8 12" id="KW-0812">Transmembrane</keyword>
<dbReference type="GO" id="GO:0015232">
    <property type="term" value="F:heme transmembrane transporter activity"/>
    <property type="evidence" value="ECO:0007669"/>
    <property type="project" value="InterPro"/>
</dbReference>
<sequence>MGYLNLIRIILWKDITTEFRTKEIFTSLLVFTLLVALIFAFAFDPGSQRMRELAPGILWVAFTFGGVLGLNRSFLAEKENDCLQGLLLSPMDRGAIYLGKMIGNVLFMGIIEIFAFPVFAAFLNLPLLEVILRLIVVIVLSTIGFAAVGTLFAAMSVNTRTREVMLPILLFPVAVPVIIAAVKATGKVLAGDPLGDAGDWLKLLGVFDVIFVVICFLTFEYVVEE</sequence>
<feature type="transmembrane region" description="Helical" evidence="12">
    <location>
        <begin position="56"/>
        <end position="75"/>
    </location>
</feature>
<evidence type="ECO:0000313" key="13">
    <source>
        <dbReference type="EMBL" id="MBI3016088.1"/>
    </source>
</evidence>
<feature type="transmembrane region" description="Helical" evidence="12">
    <location>
        <begin position="164"/>
        <end position="182"/>
    </location>
</feature>
<dbReference type="GO" id="GO:0017004">
    <property type="term" value="P:cytochrome complex assembly"/>
    <property type="evidence" value="ECO:0007669"/>
    <property type="project" value="UniProtKB-KW"/>
</dbReference>
<comment type="similarity">
    <text evidence="3">Belongs to the CcmB/CycW/HelB family.</text>
</comment>
<keyword evidence="6" id="KW-1003">Cell membrane</keyword>
<evidence type="ECO:0000256" key="4">
    <source>
        <dbReference type="ARBA" id="ARBA00016452"/>
    </source>
</evidence>
<dbReference type="InterPro" id="IPR026031">
    <property type="entry name" value="Cyt_c_CcmB_bac"/>
</dbReference>
<feature type="transmembrane region" description="Helical" evidence="12">
    <location>
        <begin position="24"/>
        <end position="44"/>
    </location>
</feature>
<name>A0A932M1I7_UNCTE</name>
<keyword evidence="9" id="KW-0201">Cytochrome c-type biogenesis</keyword>
<keyword evidence="5" id="KW-0813">Transport</keyword>
<reference evidence="13" key="1">
    <citation type="submission" date="2020-07" db="EMBL/GenBank/DDBJ databases">
        <title>Huge and variable diversity of episymbiotic CPR bacteria and DPANN archaea in groundwater ecosystems.</title>
        <authorList>
            <person name="He C.Y."/>
            <person name="Keren R."/>
            <person name="Whittaker M."/>
            <person name="Farag I.F."/>
            <person name="Doudna J."/>
            <person name="Cate J.H.D."/>
            <person name="Banfield J.F."/>
        </authorList>
    </citation>
    <scope>NUCLEOTIDE SEQUENCE</scope>
    <source>
        <strain evidence="13">NC_groundwater_717_Ag_S-0.2um_59_8</strain>
    </source>
</reference>
<evidence type="ECO:0000256" key="8">
    <source>
        <dbReference type="ARBA" id="ARBA00022692"/>
    </source>
</evidence>
<feature type="transmembrane region" description="Helical" evidence="12">
    <location>
        <begin position="130"/>
        <end position="152"/>
    </location>
</feature>
<evidence type="ECO:0000256" key="11">
    <source>
        <dbReference type="ARBA" id="ARBA00023136"/>
    </source>
</evidence>
<dbReference type="GO" id="GO:0005886">
    <property type="term" value="C:plasma membrane"/>
    <property type="evidence" value="ECO:0007669"/>
    <property type="project" value="UniProtKB-SubCell"/>
</dbReference>
<feature type="transmembrane region" description="Helical" evidence="12">
    <location>
        <begin position="203"/>
        <end position="223"/>
    </location>
</feature>
<dbReference type="Proteomes" id="UP000741360">
    <property type="component" value="Unassembled WGS sequence"/>
</dbReference>
<gene>
    <name evidence="13" type="ORF">HYY65_13745</name>
</gene>
<protein>
    <recommendedName>
        <fullName evidence="4">Heme exporter protein B</fullName>
    </recommendedName>
</protein>
<keyword evidence="11 12" id="KW-0472">Membrane</keyword>
<dbReference type="PRINTS" id="PR01414">
    <property type="entry name" value="CCMBBIOGNSIS"/>
</dbReference>
<evidence type="ECO:0000256" key="5">
    <source>
        <dbReference type="ARBA" id="ARBA00022448"/>
    </source>
</evidence>
<dbReference type="PANTHER" id="PTHR30070">
    <property type="entry name" value="HEME EXPORTER PROTEIN B"/>
    <property type="match status" value="1"/>
</dbReference>
<comment type="caution">
    <text evidence="13">The sequence shown here is derived from an EMBL/GenBank/DDBJ whole genome shotgun (WGS) entry which is preliminary data.</text>
</comment>
<comment type="subcellular location">
    <subcellularLocation>
        <location evidence="2">Cell inner membrane</location>
        <topology evidence="2">Multi-pass membrane protein</topology>
    </subcellularLocation>
</comment>
<evidence type="ECO:0000313" key="14">
    <source>
        <dbReference type="Proteomes" id="UP000741360"/>
    </source>
</evidence>
<evidence type="ECO:0000256" key="7">
    <source>
        <dbReference type="ARBA" id="ARBA00022519"/>
    </source>
</evidence>
<evidence type="ECO:0000256" key="9">
    <source>
        <dbReference type="ARBA" id="ARBA00022748"/>
    </source>
</evidence>
<accession>A0A932M1I7</accession>
<dbReference type="AlphaFoldDB" id="A0A932M1I7"/>
<proteinExistence type="inferred from homology"/>
<evidence type="ECO:0000256" key="1">
    <source>
        <dbReference type="ARBA" id="ARBA00002442"/>
    </source>
</evidence>
<dbReference type="InterPro" id="IPR003544">
    <property type="entry name" value="Cyt_c_biogenesis_CcmB"/>
</dbReference>
<dbReference type="GO" id="GO:1903607">
    <property type="term" value="P:cytochrome c biosynthetic process"/>
    <property type="evidence" value="ECO:0007669"/>
    <property type="project" value="TreeGrafter"/>
</dbReference>
<dbReference type="PIRSF" id="PIRSF002764">
    <property type="entry name" value="CcmB"/>
    <property type="match status" value="1"/>
</dbReference>
<evidence type="ECO:0000256" key="2">
    <source>
        <dbReference type="ARBA" id="ARBA00004429"/>
    </source>
</evidence>
<keyword evidence="10 12" id="KW-1133">Transmembrane helix</keyword>
<dbReference type="EMBL" id="JACPSX010000261">
    <property type="protein sequence ID" value="MBI3016088.1"/>
    <property type="molecule type" value="Genomic_DNA"/>
</dbReference>
<organism evidence="13 14">
    <name type="scientific">Tectimicrobiota bacterium</name>
    <dbReference type="NCBI Taxonomy" id="2528274"/>
    <lineage>
        <taxon>Bacteria</taxon>
        <taxon>Pseudomonadati</taxon>
        <taxon>Nitrospinota/Tectimicrobiota group</taxon>
        <taxon>Candidatus Tectimicrobiota</taxon>
    </lineage>
</organism>
<dbReference type="PANTHER" id="PTHR30070:SF1">
    <property type="entry name" value="CYTOCHROME C BIOGENESIS B-RELATED"/>
    <property type="match status" value="1"/>
</dbReference>
<evidence type="ECO:0000256" key="10">
    <source>
        <dbReference type="ARBA" id="ARBA00022989"/>
    </source>
</evidence>
<evidence type="ECO:0000256" key="12">
    <source>
        <dbReference type="SAM" id="Phobius"/>
    </source>
</evidence>
<dbReference type="Pfam" id="PF03379">
    <property type="entry name" value="CcmB"/>
    <property type="match status" value="1"/>
</dbReference>